<dbReference type="CDD" id="cd17325">
    <property type="entry name" value="MFS_MdtG_SLC18_like"/>
    <property type="match status" value="1"/>
</dbReference>
<feature type="transmembrane region" description="Helical" evidence="7">
    <location>
        <begin position="303"/>
        <end position="321"/>
    </location>
</feature>
<evidence type="ECO:0000256" key="7">
    <source>
        <dbReference type="SAM" id="Phobius"/>
    </source>
</evidence>
<evidence type="ECO:0000313" key="10">
    <source>
        <dbReference type="Proteomes" id="UP001500729"/>
    </source>
</evidence>
<feature type="transmembrane region" description="Helical" evidence="7">
    <location>
        <begin position="37"/>
        <end position="57"/>
    </location>
</feature>
<dbReference type="PRINTS" id="PR01035">
    <property type="entry name" value="TCRTETA"/>
</dbReference>
<feature type="transmembrane region" description="Helical" evidence="7">
    <location>
        <begin position="139"/>
        <end position="161"/>
    </location>
</feature>
<feature type="transmembrane region" description="Helical" evidence="7">
    <location>
        <begin position="249"/>
        <end position="268"/>
    </location>
</feature>
<feature type="transmembrane region" description="Helical" evidence="7">
    <location>
        <begin position="78"/>
        <end position="97"/>
    </location>
</feature>
<dbReference type="Proteomes" id="UP001500729">
    <property type="component" value="Unassembled WGS sequence"/>
</dbReference>
<evidence type="ECO:0000256" key="1">
    <source>
        <dbReference type="ARBA" id="ARBA00004651"/>
    </source>
</evidence>
<gene>
    <name evidence="9" type="ORF">GCM10009533_34410</name>
</gene>
<evidence type="ECO:0000313" key="9">
    <source>
        <dbReference type="EMBL" id="GAA0532438.1"/>
    </source>
</evidence>
<evidence type="ECO:0000259" key="8">
    <source>
        <dbReference type="PROSITE" id="PS50850"/>
    </source>
</evidence>
<dbReference type="PROSITE" id="PS50850">
    <property type="entry name" value="MFS"/>
    <property type="match status" value="1"/>
</dbReference>
<feature type="transmembrane region" description="Helical" evidence="7">
    <location>
        <begin position="225"/>
        <end position="243"/>
    </location>
</feature>
<evidence type="ECO:0000256" key="5">
    <source>
        <dbReference type="ARBA" id="ARBA00023136"/>
    </source>
</evidence>
<protein>
    <submittedName>
        <fullName evidence="9">MFS transporter</fullName>
    </submittedName>
</protein>
<dbReference type="SUPFAM" id="SSF103473">
    <property type="entry name" value="MFS general substrate transporter"/>
    <property type="match status" value="1"/>
</dbReference>
<keyword evidence="2" id="KW-1003">Cell membrane</keyword>
<feature type="transmembrane region" description="Helical" evidence="7">
    <location>
        <begin position="280"/>
        <end position="297"/>
    </location>
</feature>
<dbReference type="PANTHER" id="PTHR43124">
    <property type="entry name" value="PURINE EFFLUX PUMP PBUE"/>
    <property type="match status" value="1"/>
</dbReference>
<comment type="subcellular location">
    <subcellularLocation>
        <location evidence="1">Cell membrane</location>
        <topology evidence="1">Multi-pass membrane protein</topology>
    </subcellularLocation>
</comment>
<organism evidence="9 10">
    <name type="scientific">Saccharopolyspora erythraea</name>
    <name type="common">Streptomyces erythraeus</name>
    <dbReference type="NCBI Taxonomy" id="1836"/>
    <lineage>
        <taxon>Bacteria</taxon>
        <taxon>Bacillati</taxon>
        <taxon>Actinomycetota</taxon>
        <taxon>Actinomycetes</taxon>
        <taxon>Pseudonocardiales</taxon>
        <taxon>Pseudonocardiaceae</taxon>
        <taxon>Saccharopolyspora</taxon>
    </lineage>
</organism>
<feature type="transmembrane region" description="Helical" evidence="7">
    <location>
        <begin position="103"/>
        <end position="127"/>
    </location>
</feature>
<evidence type="ECO:0000256" key="2">
    <source>
        <dbReference type="ARBA" id="ARBA00022475"/>
    </source>
</evidence>
<reference evidence="10" key="1">
    <citation type="journal article" date="2019" name="Int. J. Syst. Evol. Microbiol.">
        <title>The Global Catalogue of Microorganisms (GCM) 10K type strain sequencing project: providing services to taxonomists for standard genome sequencing and annotation.</title>
        <authorList>
            <consortium name="The Broad Institute Genomics Platform"/>
            <consortium name="The Broad Institute Genome Sequencing Center for Infectious Disease"/>
            <person name="Wu L."/>
            <person name="Ma J."/>
        </authorList>
    </citation>
    <scope>NUCLEOTIDE SEQUENCE [LARGE SCALE GENOMIC DNA]</scope>
    <source>
        <strain evidence="10">JCM 10303</strain>
    </source>
</reference>
<keyword evidence="3 7" id="KW-0812">Transmembrane</keyword>
<dbReference type="EMBL" id="BAAAGS010000021">
    <property type="protein sequence ID" value="GAA0532438.1"/>
    <property type="molecule type" value="Genomic_DNA"/>
</dbReference>
<evidence type="ECO:0000256" key="3">
    <source>
        <dbReference type="ARBA" id="ARBA00022692"/>
    </source>
</evidence>
<dbReference type="InterPro" id="IPR011701">
    <property type="entry name" value="MFS"/>
</dbReference>
<dbReference type="Pfam" id="PF07690">
    <property type="entry name" value="MFS_1"/>
    <property type="match status" value="2"/>
</dbReference>
<dbReference type="InterPro" id="IPR050189">
    <property type="entry name" value="MFS_Efflux_Transporters"/>
</dbReference>
<feature type="domain" description="Major facilitator superfamily (MFS) profile" evidence="8">
    <location>
        <begin position="12"/>
        <end position="411"/>
    </location>
</feature>
<dbReference type="PANTHER" id="PTHR43124:SF3">
    <property type="entry name" value="CHLORAMPHENICOL EFFLUX PUMP RV0191"/>
    <property type="match status" value="1"/>
</dbReference>
<comment type="caution">
    <text evidence="9">The sequence shown here is derived from an EMBL/GenBank/DDBJ whole genome shotgun (WGS) entry which is preliminary data.</text>
</comment>
<keyword evidence="10" id="KW-1185">Reference proteome</keyword>
<evidence type="ECO:0000256" key="4">
    <source>
        <dbReference type="ARBA" id="ARBA00022989"/>
    </source>
</evidence>
<dbReference type="Gene3D" id="1.20.1250.20">
    <property type="entry name" value="MFS general substrate transporter like domains"/>
    <property type="match status" value="2"/>
</dbReference>
<name>A0ABP3N0F0_SACER</name>
<accession>A0ABP3N0F0</accession>
<feature type="compositionally biased region" description="Gly residues" evidence="6">
    <location>
        <begin position="393"/>
        <end position="405"/>
    </location>
</feature>
<feature type="region of interest" description="Disordered" evidence="6">
    <location>
        <begin position="353"/>
        <end position="411"/>
    </location>
</feature>
<keyword evidence="4 7" id="KW-1133">Transmembrane helix</keyword>
<dbReference type="InterPro" id="IPR020846">
    <property type="entry name" value="MFS_dom"/>
</dbReference>
<evidence type="ECO:0000256" key="6">
    <source>
        <dbReference type="SAM" id="MobiDB-lite"/>
    </source>
</evidence>
<dbReference type="InterPro" id="IPR036259">
    <property type="entry name" value="MFS_trans_sf"/>
</dbReference>
<keyword evidence="5 7" id="KW-0472">Membrane</keyword>
<sequence length="411" mass="42809">MEGTGTTALPREIWILVVGSFIVAIGMGIVAPALPAFAASFDVGVTAASFVISAFAFMRLAFAPVSGKLVSRFGERPLYVWGILIVAASTSACAFAESYWQLLVFRALGGTGSTMFTVSVVALLVRLAPPHLRGRASGLWATSFLLGNISGPIIGGFMVGFSLRLPFLTYGATLFIAAMVGWLMLRKSTLAAPDRDNTVPPLTVRQALHHRAYQASLLSNFSNGWAVYGVRVALVPLFVVEALRSTQAMAGVALSVFAVGNAAVLMISGRISDQRGRKPMVFGGLTISALGSAALGFSDSVPWLLACSLIAGVGAGLLNPAQNAAVADVVGAKGKGGPVLATFQMAADVGAIPDRGRHRGRGVVPDGLRRHRPDQRARAAGVAARPRDEVRGEGVGPGERGGGGRPPRRRP</sequence>
<proteinExistence type="predicted"/>
<feature type="transmembrane region" description="Helical" evidence="7">
    <location>
        <begin position="167"/>
        <end position="185"/>
    </location>
</feature>
<dbReference type="InterPro" id="IPR001958">
    <property type="entry name" value="Tet-R_TetA/multi-R_MdtG-like"/>
</dbReference>
<feature type="transmembrane region" description="Helical" evidence="7">
    <location>
        <begin position="12"/>
        <end position="31"/>
    </location>
</feature>